<name>A0ABW0YY59_9ACTN</name>
<dbReference type="Proteomes" id="UP001596083">
    <property type="component" value="Unassembled WGS sequence"/>
</dbReference>
<proteinExistence type="predicted"/>
<protein>
    <submittedName>
        <fullName evidence="2">DUF6397 family protein</fullName>
    </submittedName>
</protein>
<evidence type="ECO:0000256" key="1">
    <source>
        <dbReference type="SAM" id="MobiDB-lite"/>
    </source>
</evidence>
<sequence length="315" mass="34395">MAVQSCRTWGAAAPGVPFSRAARELGLKPREFELAVQLGHVRTLPSRSGGRRRVAAEEIERHRGSTGFPEALRSRVWVVGTAEGAELLGIGPARFTRLAKAGCFAPVRFYVNRYRAVVWHYLASELAEFADAQPALLTGRTPPALRAAAQAREDHRALRWRNRRTERLTALADDPWERAAVIASVLGPEPLADAVPDRCERAYVTALRPEFSQARPVTPAVREVIDTVVLASDPDEIARYRSLLIDAVVRARANRPAPRLPGFAGPELPGPHTTRATPPVPTPPHAPDSPKSQGTSAGAAKWGLRALWGRVRRRG</sequence>
<dbReference type="InterPro" id="IPR045652">
    <property type="entry name" value="DUF6397"/>
</dbReference>
<dbReference type="Pfam" id="PF19934">
    <property type="entry name" value="DUF6397"/>
    <property type="match status" value="1"/>
</dbReference>
<dbReference type="RefSeq" id="WP_390316831.1">
    <property type="nucleotide sequence ID" value="NZ_JBHSPB010000008.1"/>
</dbReference>
<feature type="region of interest" description="Disordered" evidence="1">
    <location>
        <begin position="256"/>
        <end position="301"/>
    </location>
</feature>
<organism evidence="2 3">
    <name type="scientific">Streptomyces gamaensis</name>
    <dbReference type="NCBI Taxonomy" id="1763542"/>
    <lineage>
        <taxon>Bacteria</taxon>
        <taxon>Bacillati</taxon>
        <taxon>Actinomycetota</taxon>
        <taxon>Actinomycetes</taxon>
        <taxon>Kitasatosporales</taxon>
        <taxon>Streptomycetaceae</taxon>
        <taxon>Streptomyces</taxon>
    </lineage>
</organism>
<comment type="caution">
    <text evidence="2">The sequence shown here is derived from an EMBL/GenBank/DDBJ whole genome shotgun (WGS) entry which is preliminary data.</text>
</comment>
<gene>
    <name evidence="2" type="ORF">ACFP1Z_15300</name>
</gene>
<feature type="compositionally biased region" description="Pro residues" evidence="1">
    <location>
        <begin position="278"/>
        <end position="287"/>
    </location>
</feature>
<keyword evidence="3" id="KW-1185">Reference proteome</keyword>
<evidence type="ECO:0000313" key="3">
    <source>
        <dbReference type="Proteomes" id="UP001596083"/>
    </source>
</evidence>
<accession>A0ABW0YY59</accession>
<dbReference type="EMBL" id="JBHSPB010000008">
    <property type="protein sequence ID" value="MFC5721536.1"/>
    <property type="molecule type" value="Genomic_DNA"/>
</dbReference>
<evidence type="ECO:0000313" key="2">
    <source>
        <dbReference type="EMBL" id="MFC5721536.1"/>
    </source>
</evidence>
<reference evidence="3" key="1">
    <citation type="journal article" date="2019" name="Int. J. Syst. Evol. Microbiol.">
        <title>The Global Catalogue of Microorganisms (GCM) 10K type strain sequencing project: providing services to taxonomists for standard genome sequencing and annotation.</title>
        <authorList>
            <consortium name="The Broad Institute Genomics Platform"/>
            <consortium name="The Broad Institute Genome Sequencing Center for Infectious Disease"/>
            <person name="Wu L."/>
            <person name="Ma J."/>
        </authorList>
    </citation>
    <scope>NUCLEOTIDE SEQUENCE [LARGE SCALE GENOMIC DNA]</scope>
    <source>
        <strain evidence="3">CGMCC 4.7304</strain>
    </source>
</reference>